<evidence type="ECO:0000313" key="2">
    <source>
        <dbReference type="EMBL" id="KAE9522089.1"/>
    </source>
</evidence>
<protein>
    <recommendedName>
        <fullName evidence="1">DUF4371 domain-containing protein</fullName>
    </recommendedName>
</protein>
<dbReference type="Pfam" id="PF14291">
    <property type="entry name" value="DUF4371"/>
    <property type="match status" value="1"/>
</dbReference>
<keyword evidence="3" id="KW-1185">Reference proteome</keyword>
<evidence type="ECO:0000313" key="3">
    <source>
        <dbReference type="Proteomes" id="UP000475862"/>
    </source>
</evidence>
<reference evidence="2 3" key="1">
    <citation type="submission" date="2019-08" db="EMBL/GenBank/DDBJ databases">
        <title>The genome of the soybean aphid Biotype 1, its phylome, world population structure and adaptation to the North American continent.</title>
        <authorList>
            <person name="Giordano R."/>
            <person name="Donthu R.K."/>
            <person name="Hernandez A.G."/>
            <person name="Wright C.L."/>
            <person name="Zimin A.V."/>
        </authorList>
    </citation>
    <scope>NUCLEOTIDE SEQUENCE [LARGE SCALE GENOMIC DNA]</scope>
    <source>
        <tissue evidence="2">Whole aphids</tissue>
    </source>
</reference>
<name>A0A6G0SUU8_APHGL</name>
<sequence length="325" mass="37144">MTYLNHLNDRMKEHDLTVKHMNNTLNLATLGKTNVLSMLDSGYRRGIELHNEKVSNNRYILNIIINCVRFCGAFELALRGHDEKDTSLNPGIYRGLLSFSAELDNALKVHLEKATHEISIEIKKADYLSITADETTDVSAIFQMVIVYRYIVKDNVVERFWGFLKPKAHNAEVLAECIKEQLDQHIGNETNKLIAQTYDGASVMSGNINRVQAKIKFHYSNANYVHCYAHQLNLVMANAASINRNVRIFFASLGGFCSFFSTSSQRTAILDEVVKKRLPRAAPTRWNFHSRTVNTVFEYKEELIICMDKIINDESIKYTQTIEQA</sequence>
<comment type="caution">
    <text evidence="2">The sequence shown here is derived from an EMBL/GenBank/DDBJ whole genome shotgun (WGS) entry which is preliminary data.</text>
</comment>
<gene>
    <name evidence="2" type="ORF">AGLY_017508</name>
</gene>
<organism evidence="2 3">
    <name type="scientific">Aphis glycines</name>
    <name type="common">Soybean aphid</name>
    <dbReference type="NCBI Taxonomy" id="307491"/>
    <lineage>
        <taxon>Eukaryota</taxon>
        <taxon>Metazoa</taxon>
        <taxon>Ecdysozoa</taxon>
        <taxon>Arthropoda</taxon>
        <taxon>Hexapoda</taxon>
        <taxon>Insecta</taxon>
        <taxon>Pterygota</taxon>
        <taxon>Neoptera</taxon>
        <taxon>Paraneoptera</taxon>
        <taxon>Hemiptera</taxon>
        <taxon>Sternorrhyncha</taxon>
        <taxon>Aphidomorpha</taxon>
        <taxon>Aphidoidea</taxon>
        <taxon>Aphididae</taxon>
        <taxon>Aphidini</taxon>
        <taxon>Aphis</taxon>
        <taxon>Aphis</taxon>
    </lineage>
</organism>
<dbReference type="InterPro" id="IPR012337">
    <property type="entry name" value="RNaseH-like_sf"/>
</dbReference>
<dbReference type="EMBL" id="VYZN01001615">
    <property type="protein sequence ID" value="KAE9522089.1"/>
    <property type="molecule type" value="Genomic_DNA"/>
</dbReference>
<dbReference type="PANTHER" id="PTHR45749:SF28">
    <property type="entry name" value="ZINC FINGER MYM-TYPE PROTEIN 1-LIKE-RELATED"/>
    <property type="match status" value="1"/>
</dbReference>
<proteinExistence type="predicted"/>
<dbReference type="AlphaFoldDB" id="A0A6G0SUU8"/>
<evidence type="ECO:0000259" key="1">
    <source>
        <dbReference type="Pfam" id="PF14291"/>
    </source>
</evidence>
<feature type="domain" description="DUF4371" evidence="1">
    <location>
        <begin position="120"/>
        <end position="209"/>
    </location>
</feature>
<dbReference type="OrthoDB" id="8193833at2759"/>
<dbReference type="InterPro" id="IPR025398">
    <property type="entry name" value="DUF4371"/>
</dbReference>
<accession>A0A6G0SUU8</accession>
<dbReference type="Proteomes" id="UP000475862">
    <property type="component" value="Unassembled WGS sequence"/>
</dbReference>
<dbReference type="SUPFAM" id="SSF53098">
    <property type="entry name" value="Ribonuclease H-like"/>
    <property type="match status" value="1"/>
</dbReference>
<dbReference type="PANTHER" id="PTHR45749">
    <property type="match status" value="1"/>
</dbReference>